<proteinExistence type="predicted"/>
<keyword evidence="1" id="KW-1133">Transmembrane helix</keyword>
<organism evidence="2 3">
    <name type="scientific">Belliella pelovolcani</name>
    <dbReference type="NCBI Taxonomy" id="529505"/>
    <lineage>
        <taxon>Bacteria</taxon>
        <taxon>Pseudomonadati</taxon>
        <taxon>Bacteroidota</taxon>
        <taxon>Cytophagia</taxon>
        <taxon>Cytophagales</taxon>
        <taxon>Cyclobacteriaceae</taxon>
        <taxon>Belliella</taxon>
    </lineage>
</organism>
<dbReference type="EMBL" id="FTOP01000021">
    <property type="protein sequence ID" value="SIT14365.1"/>
    <property type="molecule type" value="Genomic_DNA"/>
</dbReference>
<accession>A0A1N7PUY2</accession>
<name>A0A1N7PUY2_9BACT</name>
<keyword evidence="1" id="KW-0472">Membrane</keyword>
<dbReference type="Proteomes" id="UP000186026">
    <property type="component" value="Unassembled WGS sequence"/>
</dbReference>
<sequence>MFMGIIKKAPLFFDLLILGARNQKVMFWPYLNVLLIVLMLKYILI</sequence>
<reference evidence="3" key="1">
    <citation type="submission" date="2017-01" db="EMBL/GenBank/DDBJ databases">
        <authorList>
            <person name="Varghese N."/>
            <person name="Submissions S."/>
        </authorList>
    </citation>
    <scope>NUCLEOTIDE SEQUENCE [LARGE SCALE GENOMIC DNA]</scope>
    <source>
        <strain evidence="3">DSM 46698</strain>
    </source>
</reference>
<evidence type="ECO:0000313" key="3">
    <source>
        <dbReference type="Proteomes" id="UP000186026"/>
    </source>
</evidence>
<feature type="transmembrane region" description="Helical" evidence="1">
    <location>
        <begin position="25"/>
        <end position="44"/>
    </location>
</feature>
<keyword evidence="1" id="KW-0812">Transmembrane</keyword>
<evidence type="ECO:0000256" key="1">
    <source>
        <dbReference type="SAM" id="Phobius"/>
    </source>
</evidence>
<dbReference type="AlphaFoldDB" id="A0A1N7PUY2"/>
<gene>
    <name evidence="2" type="ORF">SAMN05421761_12116</name>
</gene>
<keyword evidence="3" id="KW-1185">Reference proteome</keyword>
<evidence type="ECO:0000313" key="2">
    <source>
        <dbReference type="EMBL" id="SIT14365.1"/>
    </source>
</evidence>
<protein>
    <submittedName>
        <fullName evidence="2">Uncharacterized protein</fullName>
    </submittedName>
</protein>